<dbReference type="EMBL" id="AJWZ01005831">
    <property type="protein sequence ID" value="EKC61493.1"/>
    <property type="molecule type" value="Genomic_DNA"/>
</dbReference>
<dbReference type="Pfam" id="PF02836">
    <property type="entry name" value="Glyco_hydro_2_C"/>
    <property type="match status" value="1"/>
</dbReference>
<keyword evidence="4" id="KW-0326">Glycosidase</keyword>
<dbReference type="EC" id="3.2.1.23" evidence="2"/>
<evidence type="ECO:0000256" key="4">
    <source>
        <dbReference type="ARBA" id="ARBA00023295"/>
    </source>
</evidence>
<dbReference type="Gene3D" id="3.20.20.80">
    <property type="entry name" value="Glycosidases"/>
    <property type="match status" value="1"/>
</dbReference>
<dbReference type="PANTHER" id="PTHR46323">
    <property type="entry name" value="BETA-GALACTOSIDASE"/>
    <property type="match status" value="1"/>
</dbReference>
<evidence type="ECO:0000256" key="3">
    <source>
        <dbReference type="ARBA" id="ARBA00022801"/>
    </source>
</evidence>
<dbReference type="GO" id="GO:0004565">
    <property type="term" value="F:beta-galactosidase activity"/>
    <property type="evidence" value="ECO:0007669"/>
    <property type="project" value="UniProtKB-EC"/>
</dbReference>
<proteinExistence type="predicted"/>
<evidence type="ECO:0000313" key="6">
    <source>
        <dbReference type="EMBL" id="EKC61493.1"/>
    </source>
</evidence>
<dbReference type="InterPro" id="IPR023232">
    <property type="entry name" value="Glyco_hydro_2_AS"/>
</dbReference>
<comment type="caution">
    <text evidence="6">The sequence shown here is derived from an EMBL/GenBank/DDBJ whole genome shotgun (WGS) entry which is preliminary data.</text>
</comment>
<organism evidence="6">
    <name type="scientific">human gut metagenome</name>
    <dbReference type="NCBI Taxonomy" id="408170"/>
    <lineage>
        <taxon>unclassified sequences</taxon>
        <taxon>metagenomes</taxon>
        <taxon>organismal metagenomes</taxon>
    </lineage>
</organism>
<dbReference type="PROSITE" id="PS00608">
    <property type="entry name" value="GLYCOSYL_HYDROL_F2_2"/>
    <property type="match status" value="1"/>
</dbReference>
<evidence type="ECO:0000256" key="2">
    <source>
        <dbReference type="ARBA" id="ARBA00012756"/>
    </source>
</evidence>
<dbReference type="SUPFAM" id="SSF51445">
    <property type="entry name" value="(Trans)glycosidases"/>
    <property type="match status" value="1"/>
</dbReference>
<dbReference type="InterPro" id="IPR036156">
    <property type="entry name" value="Beta-gal/glucu_dom_sf"/>
</dbReference>
<reference evidence="6" key="1">
    <citation type="journal article" date="2013" name="Environ. Microbiol.">
        <title>Microbiota from the distal guts of lean and obese adolescents exhibit partial functional redundancy besides clear differences in community structure.</title>
        <authorList>
            <person name="Ferrer M."/>
            <person name="Ruiz A."/>
            <person name="Lanza F."/>
            <person name="Haange S.B."/>
            <person name="Oberbach A."/>
            <person name="Till H."/>
            <person name="Bargiela R."/>
            <person name="Campoy C."/>
            <person name="Segura M.T."/>
            <person name="Richter M."/>
            <person name="von Bergen M."/>
            <person name="Seifert J."/>
            <person name="Suarez A."/>
        </authorList>
    </citation>
    <scope>NUCLEOTIDE SEQUENCE</scope>
</reference>
<dbReference type="GO" id="GO:0009341">
    <property type="term" value="C:beta-galactosidase complex"/>
    <property type="evidence" value="ECO:0007669"/>
    <property type="project" value="TreeGrafter"/>
</dbReference>
<sequence length="378" mass="42780">MGSVENGQLMVNGKPIKLRGVNRHEHDPKLARVMTEEMMQRDILLMKQANVNAVRTSHYPNVSRWYELCDSAGIYVMDEADCETHGLRGTLTSTPDWNAAFLDRAVRMAERDKNHPSIIFWSLGNESGFGANHAAMAGWLHTFDPTRLVHYEGAQTPYQPAKGLNEQDFDETDPDCVDVLSRFYPRVKAEYLNPGVPEGSDKERAENARWEHLLDIAMRKNDNRPVLTSEYAHCMGNALGNFKEYWEEIYSHPRMAGGFIWDWVDQGIYAPGTNHVLYGGDFGDKPNLKAFCLNGVVFSDRSVSAKYQEVKHVYAPVWITQKGDEVWVKNHHSHLSLEGFSCQYQVTKNGVVGQESVLKMPSVQPGDSAKLCSLHDFK</sequence>
<gene>
    <name evidence="6" type="ORF">OBE_08444</name>
</gene>
<keyword evidence="3" id="KW-0378">Hydrolase</keyword>
<evidence type="ECO:0000259" key="5">
    <source>
        <dbReference type="Pfam" id="PF02836"/>
    </source>
</evidence>
<accession>K1SV17</accession>
<feature type="non-terminal residue" evidence="6">
    <location>
        <position position="378"/>
    </location>
</feature>
<dbReference type="SUPFAM" id="SSF49303">
    <property type="entry name" value="beta-Galactosidase/glucuronidase domain"/>
    <property type="match status" value="1"/>
</dbReference>
<dbReference type="InterPro" id="IPR023230">
    <property type="entry name" value="Glyco_hydro_2_CS"/>
</dbReference>
<dbReference type="InterPro" id="IPR050347">
    <property type="entry name" value="Bact_Beta-galactosidase"/>
</dbReference>
<evidence type="ECO:0000256" key="1">
    <source>
        <dbReference type="ARBA" id="ARBA00001412"/>
    </source>
</evidence>
<dbReference type="InterPro" id="IPR006101">
    <property type="entry name" value="Glyco_hydro_2"/>
</dbReference>
<dbReference type="PRINTS" id="PR00132">
    <property type="entry name" value="GLHYDRLASE2"/>
</dbReference>
<name>K1SV17_9ZZZZ</name>
<protein>
    <recommendedName>
        <fullName evidence="2">beta-galactosidase</fullName>
        <ecNumber evidence="2">3.2.1.23</ecNumber>
    </recommendedName>
</protein>
<dbReference type="PANTHER" id="PTHR46323:SF2">
    <property type="entry name" value="BETA-GALACTOSIDASE"/>
    <property type="match status" value="1"/>
</dbReference>
<comment type="catalytic activity">
    <reaction evidence="1">
        <text>Hydrolysis of terminal non-reducing beta-D-galactose residues in beta-D-galactosides.</text>
        <dbReference type="EC" id="3.2.1.23"/>
    </reaction>
</comment>
<dbReference type="InterPro" id="IPR006103">
    <property type="entry name" value="Glyco_hydro_2_cat"/>
</dbReference>
<dbReference type="InterPro" id="IPR017853">
    <property type="entry name" value="GH"/>
</dbReference>
<dbReference type="GO" id="GO:0005990">
    <property type="term" value="P:lactose catabolic process"/>
    <property type="evidence" value="ECO:0007669"/>
    <property type="project" value="TreeGrafter"/>
</dbReference>
<dbReference type="PROSITE" id="PS00719">
    <property type="entry name" value="GLYCOSYL_HYDROL_F2_1"/>
    <property type="match status" value="1"/>
</dbReference>
<dbReference type="AlphaFoldDB" id="K1SV17"/>
<feature type="domain" description="Glycoside hydrolase family 2 catalytic" evidence="5">
    <location>
        <begin position="4"/>
        <end position="317"/>
    </location>
</feature>